<evidence type="ECO:0000313" key="1">
    <source>
        <dbReference type="EMBL" id="TWT95609.1"/>
    </source>
</evidence>
<name>A0A5C6A7W1_9BACT</name>
<keyword evidence="2" id="KW-1185">Reference proteome</keyword>
<accession>A0A5C6A7W1</accession>
<dbReference type="EMBL" id="SJPM01000006">
    <property type="protein sequence ID" value="TWT95609.1"/>
    <property type="molecule type" value="Genomic_DNA"/>
</dbReference>
<dbReference type="RefSeq" id="WP_146578655.1">
    <property type="nucleotide sequence ID" value="NZ_SJPM01000006.1"/>
</dbReference>
<gene>
    <name evidence="1" type="ORF">Pla100_32500</name>
</gene>
<evidence type="ECO:0008006" key="3">
    <source>
        <dbReference type="Google" id="ProtNLM"/>
    </source>
</evidence>
<dbReference type="AlphaFoldDB" id="A0A5C6A7W1"/>
<proteinExistence type="predicted"/>
<dbReference type="OrthoDB" id="272511at2"/>
<reference evidence="1 2" key="1">
    <citation type="submission" date="2019-02" db="EMBL/GenBank/DDBJ databases">
        <title>Deep-cultivation of Planctomycetes and their phenomic and genomic characterization uncovers novel biology.</title>
        <authorList>
            <person name="Wiegand S."/>
            <person name="Jogler M."/>
            <person name="Boedeker C."/>
            <person name="Pinto D."/>
            <person name="Vollmers J."/>
            <person name="Rivas-Marin E."/>
            <person name="Kohn T."/>
            <person name="Peeters S.H."/>
            <person name="Heuer A."/>
            <person name="Rast P."/>
            <person name="Oberbeckmann S."/>
            <person name="Bunk B."/>
            <person name="Jeske O."/>
            <person name="Meyerdierks A."/>
            <person name="Storesund J.E."/>
            <person name="Kallscheuer N."/>
            <person name="Luecker S."/>
            <person name="Lage O.M."/>
            <person name="Pohl T."/>
            <person name="Merkel B.J."/>
            <person name="Hornburger P."/>
            <person name="Mueller R.-W."/>
            <person name="Bruemmer F."/>
            <person name="Labrenz M."/>
            <person name="Spormann A.M."/>
            <person name="Op Den Camp H."/>
            <person name="Overmann J."/>
            <person name="Amann R."/>
            <person name="Jetten M.S.M."/>
            <person name="Mascher T."/>
            <person name="Medema M.H."/>
            <person name="Devos D.P."/>
            <person name="Kaster A.-K."/>
            <person name="Ovreas L."/>
            <person name="Rohde M."/>
            <person name="Galperin M.Y."/>
            <person name="Jogler C."/>
        </authorList>
    </citation>
    <scope>NUCLEOTIDE SEQUENCE [LARGE SCALE GENOMIC DNA]</scope>
    <source>
        <strain evidence="1 2">Pla100</strain>
    </source>
</reference>
<sequence>MRKRVPIVLGGGVALILASQFLDFGLGFRDGSGPGDAAQDAELAAVEEAIADIDSMPPIDAPATNLTDEPPAEMELVPAKPAAPPVVDILIDGNQYWIATDADDLDQREAKTLDEIIALAQNVSGEPNGIRVRIARTPDAIAASEAALLTRLGEAGMNKDEIDSRRQLVESRTSR</sequence>
<evidence type="ECO:0000313" key="2">
    <source>
        <dbReference type="Proteomes" id="UP000316213"/>
    </source>
</evidence>
<dbReference type="Proteomes" id="UP000316213">
    <property type="component" value="Unassembled WGS sequence"/>
</dbReference>
<comment type="caution">
    <text evidence="1">The sequence shown here is derived from an EMBL/GenBank/DDBJ whole genome shotgun (WGS) entry which is preliminary data.</text>
</comment>
<organism evidence="1 2">
    <name type="scientific">Neorhodopirellula pilleata</name>
    <dbReference type="NCBI Taxonomy" id="2714738"/>
    <lineage>
        <taxon>Bacteria</taxon>
        <taxon>Pseudomonadati</taxon>
        <taxon>Planctomycetota</taxon>
        <taxon>Planctomycetia</taxon>
        <taxon>Pirellulales</taxon>
        <taxon>Pirellulaceae</taxon>
        <taxon>Neorhodopirellula</taxon>
    </lineage>
</organism>
<protein>
    <recommendedName>
        <fullName evidence="3">Biopolymer transport protein ExbD/TolR</fullName>
    </recommendedName>
</protein>